<keyword evidence="9" id="KW-0378">Hydrolase</keyword>
<evidence type="ECO:0000256" key="4">
    <source>
        <dbReference type="ARBA" id="ARBA00005259"/>
    </source>
</evidence>
<evidence type="ECO:0000256" key="2">
    <source>
        <dbReference type="ARBA" id="ARBA00004882"/>
    </source>
</evidence>
<dbReference type="PROSITE" id="PS51747">
    <property type="entry name" value="CYT_DCMP_DEAMINASES_2"/>
    <property type="match status" value="1"/>
</dbReference>
<feature type="binding site" evidence="11">
    <location>
        <position position="161"/>
    </location>
    <ligand>
        <name>NADP(+)</name>
        <dbReference type="ChEBI" id="CHEBI:58349"/>
    </ligand>
</feature>
<accession>A0A1G7W304</accession>
<name>A0A1G7W304_CHIFI</name>
<keyword evidence="6 9" id="KW-0521">NADP</keyword>
<comment type="cofactor">
    <cofactor evidence="9 12">
        <name>Zn(2+)</name>
        <dbReference type="ChEBI" id="CHEBI:29105"/>
    </cofactor>
    <text evidence="9 12">Binds 1 zinc ion.</text>
</comment>
<comment type="similarity">
    <text evidence="5 9">In the C-terminal section; belongs to the HTP reductase family.</text>
</comment>
<organism evidence="14 15">
    <name type="scientific">Chitinophaga filiformis</name>
    <name type="common">Myxococcus filiformis</name>
    <name type="synonym">Flexibacter filiformis</name>
    <dbReference type="NCBI Taxonomy" id="104663"/>
    <lineage>
        <taxon>Bacteria</taxon>
        <taxon>Pseudomonadati</taxon>
        <taxon>Bacteroidota</taxon>
        <taxon>Chitinophagia</taxon>
        <taxon>Chitinophagales</taxon>
        <taxon>Chitinophagaceae</taxon>
        <taxon>Chitinophaga</taxon>
    </lineage>
</organism>
<feature type="binding site" evidence="12">
    <location>
        <position position="53"/>
    </location>
    <ligand>
        <name>Zn(2+)</name>
        <dbReference type="ChEBI" id="CHEBI:29105"/>
        <note>catalytic</note>
    </ligand>
</feature>
<dbReference type="STRING" id="104663.SAMN04488121_105412"/>
<evidence type="ECO:0000259" key="13">
    <source>
        <dbReference type="PROSITE" id="PS51747"/>
    </source>
</evidence>
<dbReference type="EC" id="1.1.1.193" evidence="9"/>
<feature type="domain" description="CMP/dCMP-type deaminase" evidence="13">
    <location>
        <begin position="4"/>
        <end position="130"/>
    </location>
</feature>
<dbReference type="InterPro" id="IPR002734">
    <property type="entry name" value="RibDG_C"/>
</dbReference>
<dbReference type="PANTHER" id="PTHR38011">
    <property type="entry name" value="DIHYDROFOLATE REDUCTASE FAMILY PROTEIN (AFU_ORTHOLOGUE AFUA_8G06820)"/>
    <property type="match status" value="1"/>
</dbReference>
<keyword evidence="7 9" id="KW-0560">Oxidoreductase</keyword>
<feature type="binding site" evidence="11">
    <location>
        <position position="289"/>
    </location>
    <ligand>
        <name>substrate</name>
    </ligand>
</feature>
<feature type="binding site" evidence="11">
    <location>
        <position position="214"/>
    </location>
    <ligand>
        <name>substrate</name>
    </ligand>
</feature>
<dbReference type="GO" id="GO:0008703">
    <property type="term" value="F:5-amino-6-(5-phosphoribosylamino)uracil reductase activity"/>
    <property type="evidence" value="ECO:0007669"/>
    <property type="project" value="UniProtKB-EC"/>
</dbReference>
<dbReference type="NCBIfam" id="TIGR00326">
    <property type="entry name" value="eubact_ribD"/>
    <property type="match status" value="1"/>
</dbReference>
<feature type="binding site" evidence="11">
    <location>
        <position position="211"/>
    </location>
    <ligand>
        <name>substrate</name>
    </ligand>
</feature>
<dbReference type="PIRSF" id="PIRSF006769">
    <property type="entry name" value="RibD"/>
    <property type="match status" value="1"/>
</dbReference>
<dbReference type="CDD" id="cd01284">
    <property type="entry name" value="Riboflavin_deaminase-reductase"/>
    <property type="match status" value="1"/>
</dbReference>
<evidence type="ECO:0000313" key="14">
    <source>
        <dbReference type="EMBL" id="SDG66434.1"/>
    </source>
</evidence>
<dbReference type="Gene3D" id="3.40.430.10">
    <property type="entry name" value="Dihydrofolate Reductase, subunit A"/>
    <property type="match status" value="1"/>
</dbReference>
<protein>
    <recommendedName>
        <fullName evidence="9">Riboflavin biosynthesis protein RibD</fullName>
    </recommendedName>
    <domain>
        <recommendedName>
            <fullName evidence="9">Diaminohydroxyphosphoribosylaminopyrimidine deaminase</fullName>
            <shortName evidence="9">DRAP deaminase</shortName>
            <ecNumber evidence="9">3.5.4.26</ecNumber>
        </recommendedName>
        <alternativeName>
            <fullName evidence="9">Riboflavin-specific deaminase</fullName>
        </alternativeName>
    </domain>
    <domain>
        <recommendedName>
            <fullName evidence="9">5-amino-6-(5-phosphoribosylamino)uracil reductase</fullName>
            <ecNumber evidence="9">1.1.1.193</ecNumber>
        </recommendedName>
        <alternativeName>
            <fullName evidence="9">HTP reductase</fullName>
        </alternativeName>
    </domain>
</protein>
<feature type="binding site" evidence="12">
    <location>
        <position position="82"/>
    </location>
    <ligand>
        <name>Zn(2+)</name>
        <dbReference type="ChEBI" id="CHEBI:29105"/>
        <note>catalytic</note>
    </ligand>
</feature>
<dbReference type="SUPFAM" id="SSF53927">
    <property type="entry name" value="Cytidine deaminase-like"/>
    <property type="match status" value="1"/>
</dbReference>
<feature type="binding site" evidence="12">
    <location>
        <position position="91"/>
    </location>
    <ligand>
        <name>Zn(2+)</name>
        <dbReference type="ChEBI" id="CHEBI:29105"/>
        <note>catalytic</note>
    </ligand>
</feature>
<dbReference type="Pfam" id="PF00383">
    <property type="entry name" value="dCMP_cyt_deam_1"/>
    <property type="match status" value="1"/>
</dbReference>
<dbReference type="InterPro" id="IPR050765">
    <property type="entry name" value="Riboflavin_Biosynth_HTPR"/>
</dbReference>
<feature type="binding site" evidence="11">
    <location>
        <position position="203"/>
    </location>
    <ligand>
        <name>substrate</name>
    </ligand>
</feature>
<comment type="similarity">
    <text evidence="4 9">In the N-terminal section; belongs to the cytidine and deoxycytidylate deaminase family.</text>
</comment>
<evidence type="ECO:0000256" key="9">
    <source>
        <dbReference type="PIRNR" id="PIRNR006769"/>
    </source>
</evidence>
<dbReference type="Pfam" id="PF01872">
    <property type="entry name" value="RibD_C"/>
    <property type="match status" value="1"/>
</dbReference>
<comment type="catalytic activity">
    <reaction evidence="9">
        <text>5-amino-6-(5-phospho-D-ribitylamino)uracil + NADP(+) = 5-amino-6-(5-phospho-D-ribosylamino)uracil + NADPH + H(+)</text>
        <dbReference type="Rhea" id="RHEA:17845"/>
        <dbReference type="ChEBI" id="CHEBI:15378"/>
        <dbReference type="ChEBI" id="CHEBI:57783"/>
        <dbReference type="ChEBI" id="CHEBI:58349"/>
        <dbReference type="ChEBI" id="CHEBI:58421"/>
        <dbReference type="ChEBI" id="CHEBI:58453"/>
        <dbReference type="EC" id="1.1.1.193"/>
    </reaction>
</comment>
<dbReference type="InterPro" id="IPR002125">
    <property type="entry name" value="CMP_dCMP_dom"/>
</dbReference>
<evidence type="ECO:0000256" key="8">
    <source>
        <dbReference type="ARBA" id="ARBA00023268"/>
    </source>
</evidence>
<keyword evidence="9" id="KW-0686">Riboflavin biosynthesis</keyword>
<evidence type="ECO:0000256" key="10">
    <source>
        <dbReference type="PIRSR" id="PIRSR006769-1"/>
    </source>
</evidence>
<dbReference type="GO" id="GO:0008835">
    <property type="term" value="F:diaminohydroxyphosphoribosylaminopyrimidine deaminase activity"/>
    <property type="evidence" value="ECO:0007669"/>
    <property type="project" value="UniProtKB-EC"/>
</dbReference>
<reference evidence="14 15" key="1">
    <citation type="submission" date="2016-10" db="EMBL/GenBank/DDBJ databases">
        <authorList>
            <person name="de Groot N.N."/>
        </authorList>
    </citation>
    <scope>NUCLEOTIDE SEQUENCE [LARGE SCALE GENOMIC DNA]</scope>
    <source>
        <strain evidence="14 15">DSM 527</strain>
    </source>
</reference>
<keyword evidence="9 12" id="KW-0479">Metal-binding</keyword>
<proteinExistence type="inferred from homology"/>
<dbReference type="RefSeq" id="WP_089835052.1">
    <property type="nucleotide sequence ID" value="NZ_FNBN01000005.1"/>
</dbReference>
<comment type="catalytic activity">
    <reaction evidence="9">
        <text>2,5-diamino-6-hydroxy-4-(5-phosphoribosylamino)-pyrimidine + H2O + H(+) = 5-amino-6-(5-phospho-D-ribosylamino)uracil + NH4(+)</text>
        <dbReference type="Rhea" id="RHEA:21868"/>
        <dbReference type="ChEBI" id="CHEBI:15377"/>
        <dbReference type="ChEBI" id="CHEBI:15378"/>
        <dbReference type="ChEBI" id="CHEBI:28938"/>
        <dbReference type="ChEBI" id="CHEBI:58453"/>
        <dbReference type="ChEBI" id="CHEBI:58614"/>
        <dbReference type="EC" id="3.5.4.26"/>
    </reaction>
</comment>
<feature type="binding site" evidence="11">
    <location>
        <position position="191"/>
    </location>
    <ligand>
        <name>substrate</name>
    </ligand>
</feature>
<dbReference type="GO" id="GO:0046872">
    <property type="term" value="F:metal ion binding"/>
    <property type="evidence" value="ECO:0007669"/>
    <property type="project" value="UniProtKB-KW"/>
</dbReference>
<dbReference type="SUPFAM" id="SSF53597">
    <property type="entry name" value="Dihydrofolate reductase-like"/>
    <property type="match status" value="1"/>
</dbReference>
<feature type="active site" description="Proton donor" evidence="10">
    <location>
        <position position="55"/>
    </location>
</feature>
<dbReference type="InterPro" id="IPR016193">
    <property type="entry name" value="Cytidine_deaminase-like"/>
</dbReference>
<evidence type="ECO:0000256" key="7">
    <source>
        <dbReference type="ARBA" id="ARBA00023002"/>
    </source>
</evidence>
<evidence type="ECO:0000256" key="6">
    <source>
        <dbReference type="ARBA" id="ARBA00022857"/>
    </source>
</evidence>
<feature type="binding site" evidence="11">
    <location>
        <position position="207"/>
    </location>
    <ligand>
        <name>NADP(+)</name>
        <dbReference type="ChEBI" id="CHEBI:58349"/>
    </ligand>
</feature>
<dbReference type="OrthoDB" id="9800865at2"/>
<dbReference type="UniPathway" id="UPA00275">
    <property type="reaction ID" value="UER00401"/>
</dbReference>
<comment type="pathway">
    <text evidence="3 9">Cofactor biosynthesis; riboflavin biosynthesis; 5-amino-6-(D-ribitylamino)uracil from GTP: step 3/4.</text>
</comment>
<dbReference type="InterPro" id="IPR024072">
    <property type="entry name" value="DHFR-like_dom_sf"/>
</dbReference>
<evidence type="ECO:0000256" key="11">
    <source>
        <dbReference type="PIRSR" id="PIRSR006769-2"/>
    </source>
</evidence>
<dbReference type="InterPro" id="IPR004794">
    <property type="entry name" value="Eubact_RibD"/>
</dbReference>
<dbReference type="AlphaFoldDB" id="A0A1G7W304"/>
<dbReference type="GO" id="GO:0009231">
    <property type="term" value="P:riboflavin biosynthetic process"/>
    <property type="evidence" value="ECO:0007669"/>
    <property type="project" value="UniProtKB-UniPathway"/>
</dbReference>
<keyword evidence="8" id="KW-0511">Multifunctional enzyme</keyword>
<gene>
    <name evidence="14" type="ORF">SAMN04488121_105412</name>
</gene>
<comment type="function">
    <text evidence="1 9">Converts 2,5-diamino-6-(ribosylamino)-4(3h)-pyrimidinone 5'-phosphate into 5-amino-6-(ribosylamino)-2,4(1h,3h)-pyrimidinedione 5'-phosphate.</text>
</comment>
<evidence type="ECO:0000256" key="5">
    <source>
        <dbReference type="ARBA" id="ARBA00007417"/>
    </source>
</evidence>
<dbReference type="EMBL" id="FNBN01000005">
    <property type="protein sequence ID" value="SDG66434.1"/>
    <property type="molecule type" value="Genomic_DNA"/>
</dbReference>
<comment type="pathway">
    <text evidence="2 9">Cofactor biosynthesis; riboflavin biosynthesis; 5-amino-6-(D-ribitylamino)uracil from GTP: step 2/4.</text>
</comment>
<evidence type="ECO:0000256" key="12">
    <source>
        <dbReference type="PIRSR" id="PIRSR006769-3"/>
    </source>
</evidence>
<evidence type="ECO:0000313" key="15">
    <source>
        <dbReference type="Proteomes" id="UP000199045"/>
    </source>
</evidence>
<keyword evidence="9 12" id="KW-0862">Zinc</keyword>
<dbReference type="Proteomes" id="UP000199045">
    <property type="component" value="Unassembled WGS sequence"/>
</dbReference>
<evidence type="ECO:0000256" key="1">
    <source>
        <dbReference type="ARBA" id="ARBA00002151"/>
    </source>
</evidence>
<dbReference type="EC" id="3.5.4.26" evidence="9"/>
<dbReference type="PANTHER" id="PTHR38011:SF7">
    <property type="entry name" value="2,5-DIAMINO-6-RIBOSYLAMINO-4(3H)-PYRIMIDINONE 5'-PHOSPHATE REDUCTASE"/>
    <property type="match status" value="1"/>
</dbReference>
<sequence length="352" mass="38986">MDSSFDEFYMQRCLQLAKLGAGNVAPNPMVGAVLVHEGRIIGEGYHQQYGHAHAEVNCVRSVKPEDQPLIPASTMYVSLEPCAHYGKTPPCAELIVAQKIGEVVIGCVDTFSQVSGRGIAILKEAGVNVRTHVLEAACRQLNERFFTFHEQQRPYIILKWAQSAAGYMAAADGSPVRISNPLTDRLVHRWRSEETGILVGTNTAVADNPRLNNRYWTGKDPVRIVIDRTLKTPRHYHLWNGAAPTLFITGEAAGKEGETEMVTADFGQPLLPQLMQLLHERRILSVLVEGGPYVLNEFIKAGLWDEARVIIGSHSLPDGVQSPVLSHSLLTDETLLDGDRILYYRNRKEGTV</sequence>
<dbReference type="Gene3D" id="3.40.140.10">
    <property type="entry name" value="Cytidine Deaminase, domain 2"/>
    <property type="match status" value="1"/>
</dbReference>
<evidence type="ECO:0000256" key="3">
    <source>
        <dbReference type="ARBA" id="ARBA00004910"/>
    </source>
</evidence>